<feature type="region of interest" description="Disordered" evidence="4">
    <location>
        <begin position="523"/>
        <end position="570"/>
    </location>
</feature>
<dbReference type="GO" id="GO:0003677">
    <property type="term" value="F:DNA binding"/>
    <property type="evidence" value="ECO:0007669"/>
    <property type="project" value="UniProtKB-KW"/>
</dbReference>
<reference evidence="5" key="3">
    <citation type="submission" date="2025-09" db="UniProtKB">
        <authorList>
            <consortium name="Ensembl"/>
        </authorList>
    </citation>
    <scope>IDENTIFICATION</scope>
</reference>
<name>A0A8C3DWS8_CORMO</name>
<dbReference type="PROSITE" id="PS50864">
    <property type="entry name" value="SAND"/>
    <property type="match status" value="1"/>
</dbReference>
<evidence type="ECO:0000256" key="3">
    <source>
        <dbReference type="ARBA" id="ARBA00023242"/>
    </source>
</evidence>
<feature type="region of interest" description="Disordered" evidence="4">
    <location>
        <begin position="310"/>
        <end position="354"/>
    </location>
</feature>
<feature type="compositionally biased region" description="Basic and acidic residues" evidence="4">
    <location>
        <begin position="551"/>
        <end position="563"/>
    </location>
</feature>
<evidence type="ECO:0000256" key="1">
    <source>
        <dbReference type="ARBA" id="ARBA00023015"/>
    </source>
</evidence>
<dbReference type="PANTHER" id="PTHR10417">
    <property type="entry name" value="GLUCOCORTICOID MODULATORY ELEMENT-BINDING PROTEIN"/>
    <property type="match status" value="1"/>
</dbReference>
<accession>A0A8C3DWS8</accession>
<dbReference type="InterPro" id="IPR010919">
    <property type="entry name" value="SAND-like_dom_sf"/>
</dbReference>
<feature type="region of interest" description="Disordered" evidence="4">
    <location>
        <begin position="696"/>
        <end position="790"/>
    </location>
</feature>
<evidence type="ECO:0000256" key="4">
    <source>
        <dbReference type="SAM" id="MobiDB-lite"/>
    </source>
</evidence>
<feature type="compositionally biased region" description="Basic and acidic residues" evidence="4">
    <location>
        <begin position="736"/>
        <end position="749"/>
    </location>
</feature>
<keyword evidence="6" id="KW-1185">Reference proteome</keyword>
<evidence type="ECO:0000313" key="6">
    <source>
        <dbReference type="Proteomes" id="UP000694553"/>
    </source>
</evidence>
<proteinExistence type="predicted"/>
<feature type="compositionally biased region" description="Acidic residues" evidence="4">
    <location>
        <begin position="752"/>
        <end position="766"/>
    </location>
</feature>
<evidence type="ECO:0000256" key="2">
    <source>
        <dbReference type="ARBA" id="ARBA00023163"/>
    </source>
</evidence>
<dbReference type="AlphaFoldDB" id="A0A8C3DWS8"/>
<dbReference type="Pfam" id="PF01342">
    <property type="entry name" value="SAND"/>
    <property type="match status" value="1"/>
</dbReference>
<dbReference type="GO" id="GO:0046872">
    <property type="term" value="F:metal ion binding"/>
    <property type="evidence" value="ECO:0007669"/>
    <property type="project" value="UniProtKB-KW"/>
</dbReference>
<dbReference type="SUPFAM" id="SSF63763">
    <property type="entry name" value="SAND domain-like"/>
    <property type="match status" value="1"/>
</dbReference>
<keyword evidence="2" id="KW-0804">Transcription</keyword>
<feature type="region of interest" description="Disordered" evidence="4">
    <location>
        <begin position="432"/>
        <end position="463"/>
    </location>
</feature>
<feature type="region of interest" description="Disordered" evidence="4">
    <location>
        <begin position="1024"/>
        <end position="1053"/>
    </location>
</feature>
<dbReference type="Proteomes" id="UP000694553">
    <property type="component" value="Unassembled WGS sequence"/>
</dbReference>
<feature type="compositionally biased region" description="Basic and acidic residues" evidence="4">
    <location>
        <begin position="443"/>
        <end position="457"/>
    </location>
</feature>
<dbReference type="Gene3D" id="3.10.390.10">
    <property type="entry name" value="SAND domain-like"/>
    <property type="match status" value="1"/>
</dbReference>
<evidence type="ECO:0000313" key="5">
    <source>
        <dbReference type="Ensembl" id="ENSCMUP00000013179.2"/>
    </source>
</evidence>
<gene>
    <name evidence="5" type="primary">SAMD11</name>
</gene>
<accession>A0A8U7NBE1</accession>
<keyword evidence="3" id="KW-0539">Nucleus</keyword>
<organism evidence="5 6">
    <name type="scientific">Corvus moneduloides</name>
    <name type="common">New Caledonian crow</name>
    <dbReference type="NCBI Taxonomy" id="1196302"/>
    <lineage>
        <taxon>Eukaryota</taxon>
        <taxon>Metazoa</taxon>
        <taxon>Chordata</taxon>
        <taxon>Craniata</taxon>
        <taxon>Vertebrata</taxon>
        <taxon>Euteleostomi</taxon>
        <taxon>Archelosauria</taxon>
        <taxon>Archosauria</taxon>
        <taxon>Dinosauria</taxon>
        <taxon>Saurischia</taxon>
        <taxon>Theropoda</taxon>
        <taxon>Coelurosauria</taxon>
        <taxon>Aves</taxon>
        <taxon>Neognathae</taxon>
        <taxon>Neoaves</taxon>
        <taxon>Telluraves</taxon>
        <taxon>Australaves</taxon>
        <taxon>Passeriformes</taxon>
        <taxon>Corvoidea</taxon>
        <taxon>Corvidae</taxon>
        <taxon>Corvus</taxon>
    </lineage>
</organism>
<dbReference type="PANTHER" id="PTHR10417:SF15">
    <property type="entry name" value="STERILE ALPHA MOTIF DOMAIN-CONTAINING 11"/>
    <property type="match status" value="1"/>
</dbReference>
<reference evidence="6" key="1">
    <citation type="submission" date="2019-10" db="EMBL/GenBank/DDBJ databases">
        <title>Corvus moneduloides (New Caledonian crow) genome, bCorMon1, primary haplotype.</title>
        <authorList>
            <person name="Rutz C."/>
            <person name="Fungtammasan C."/>
            <person name="Mountcastle J."/>
            <person name="Formenti G."/>
            <person name="Chow W."/>
            <person name="Howe K."/>
            <person name="Steele M.P."/>
            <person name="Fernandes J."/>
            <person name="Gilbert M.T.P."/>
            <person name="Fedrigo O."/>
            <person name="Jarvis E.D."/>
            <person name="Gemmell N."/>
        </authorList>
    </citation>
    <scope>NUCLEOTIDE SEQUENCE [LARGE SCALE GENOMIC DNA]</scope>
</reference>
<keyword evidence="1" id="KW-0805">Transcription regulation</keyword>
<dbReference type="InterPro" id="IPR000770">
    <property type="entry name" value="SAND_dom"/>
</dbReference>
<protein>
    <submittedName>
        <fullName evidence="5">Sterile alpha motif domain containing 11</fullName>
    </submittedName>
</protein>
<dbReference type="Ensembl" id="ENSCMUT00000014155.2">
    <property type="protein sequence ID" value="ENSCMUP00000013179.2"/>
    <property type="gene ID" value="ENSCMUG00000008267.2"/>
</dbReference>
<feature type="compositionally biased region" description="Basic and acidic residues" evidence="4">
    <location>
        <begin position="341"/>
        <end position="354"/>
    </location>
</feature>
<sequence>MSVCLDLSEMSGISPEGQICEPHSSSRVYGTLASPWERDPRQLCWGASPGDLLAGCSGGYQPPPAPERQRCLCCCCCCCWRISSKLQPERGQVEPETLEPLCFGETRAHGESGGTMPAIKKERLDREEMALAAFNQPMETLPDYLAPLAAAAIPVVTPHPPAYDQIFAHRAYLGFHETHHPHPHHPHHPHHLPEDLMLERFSSIPDFQPFFDNGEPCIEVECGENKALLYINKLCQGSKGPSIRYRGEWLTPNEFQFVSGRETAKDWKRSIRHKGKSLKTLMSKGILQVHPPICDCPGCRISSPVNRGRLAEKRTIPLPPTRIPKKELSSIFSHSEDSEESDKSNGQHPEVKQEEDLHISIMKRRIHTHWDLNISFRETSCSRDSDLSTIISNLHQSRQLVMPETQSRCEFKRNSLDVGLAAADEILGKRRVCSPNSSSECPLESKKARSESPKENSHTPLLEEAVTQMTPEEHYRRMMSALNEHGTFEEQQQQRLYQLANSMAVPSHGDLLRARQEVAAAAAARTPGAMEAHIPSASNSSSQRRKQGLPQHRDSHFPDREISHPPPLLSPQNAPHIALGPHLRPPFLGVPSALCQTPGYGFLQPAQAEMFARQQEMLRKQNLARLEMSAELIRQKELENLHRQRLLAGDPLSLHPGLPPDHPALRSVHDVPEGHALRDELSRRNAMLVLRHNNAPLLSLTPGGPGAATPPKEQPRRAGGGRKSSQPRAEPQGPGEAREAAEPRARDGAQDCNDEEMKDSESDAEVGEDKAEGLKAEGGSGAELKECKDGTGKACEGAKELSEAAAAPSVPCSSSSAESPSHLLGPGINKAEVKYLPPASLPAPQPLPFGFPYTMSPYFHAGEAGGCWGWWGGAGTCLAVLEVGLSPVPVPQGGCGCFVSFSSSFREEEFLHGKGGQALEGLPGEVVVSPALEVSKGRMDVALSALGWGQGGHWSKVGLDDLGGLFQAGSHVLLFQGRGSWALCLACGAPLSVTGAGRAGLDGTGRQGGHCQLSVLTAGAVGTGGTNGVSDPGSPTSPAKSPDLPQLITWQSN</sequence>
<reference evidence="5" key="2">
    <citation type="submission" date="2025-08" db="UniProtKB">
        <authorList>
            <consortium name="Ensembl"/>
        </authorList>
    </citation>
    <scope>IDENTIFICATION</scope>
</reference>
<dbReference type="SMART" id="SM00258">
    <property type="entry name" value="SAND"/>
    <property type="match status" value="1"/>
</dbReference>